<proteinExistence type="predicted"/>
<dbReference type="PROSITE" id="PS51041">
    <property type="entry name" value="EMI"/>
    <property type="match status" value="1"/>
</dbReference>
<evidence type="ECO:0000259" key="9">
    <source>
        <dbReference type="PROSITE" id="PS50871"/>
    </source>
</evidence>
<keyword evidence="5" id="KW-1015">Disulfide bond</keyword>
<dbReference type="InterPro" id="IPR008983">
    <property type="entry name" value="Tumour_necrosis_fac-like_dom"/>
</dbReference>
<feature type="region of interest" description="Disordered" evidence="7">
    <location>
        <begin position="834"/>
        <end position="870"/>
    </location>
</feature>
<name>A0A7K9D8S3_9AVES</name>
<dbReference type="GO" id="GO:0090051">
    <property type="term" value="P:negative regulation of cell migration involved in sprouting angiogenesis"/>
    <property type="evidence" value="ECO:0007669"/>
    <property type="project" value="TreeGrafter"/>
</dbReference>
<feature type="compositionally biased region" description="Basic and acidic residues" evidence="7">
    <location>
        <begin position="846"/>
        <end position="863"/>
    </location>
</feature>
<dbReference type="PANTHER" id="PTHR15427:SF6">
    <property type="entry name" value="MULTIMERIN-2"/>
    <property type="match status" value="1"/>
</dbReference>
<evidence type="ECO:0000256" key="8">
    <source>
        <dbReference type="SAM" id="SignalP"/>
    </source>
</evidence>
<evidence type="ECO:0000256" key="7">
    <source>
        <dbReference type="SAM" id="MobiDB-lite"/>
    </source>
</evidence>
<dbReference type="InterPro" id="IPR001073">
    <property type="entry name" value="C1q_dom"/>
</dbReference>
<comment type="caution">
    <text evidence="11">The sequence shown here is derived from an EMBL/GenBank/DDBJ whole genome shotgun (WGS) entry which is preliminary data.</text>
</comment>
<keyword evidence="12" id="KW-1185">Reference proteome</keyword>
<protein>
    <submittedName>
        <fullName evidence="11">MMRN2 protein</fullName>
    </submittedName>
</protein>
<evidence type="ECO:0000313" key="11">
    <source>
        <dbReference type="EMBL" id="NXG60948.1"/>
    </source>
</evidence>
<feature type="domain" description="C1q" evidence="9">
    <location>
        <begin position="878"/>
        <end position="1008"/>
    </location>
</feature>
<gene>
    <name evidence="11" type="primary">Mmrn2</name>
    <name evidence="11" type="ORF">HEMCOM_R13479</name>
</gene>
<dbReference type="Gene3D" id="2.60.120.40">
    <property type="match status" value="1"/>
</dbReference>
<evidence type="ECO:0000256" key="3">
    <source>
        <dbReference type="ARBA" id="ARBA00022729"/>
    </source>
</evidence>
<evidence type="ECO:0000256" key="4">
    <source>
        <dbReference type="ARBA" id="ARBA00023054"/>
    </source>
</evidence>
<evidence type="ECO:0000313" key="12">
    <source>
        <dbReference type="Proteomes" id="UP000518305"/>
    </source>
</evidence>
<dbReference type="GO" id="GO:0030948">
    <property type="term" value="P:negative regulation of vascular endothelial growth factor receptor signaling pathway"/>
    <property type="evidence" value="ECO:0007669"/>
    <property type="project" value="TreeGrafter"/>
</dbReference>
<evidence type="ECO:0000259" key="10">
    <source>
        <dbReference type="PROSITE" id="PS51041"/>
    </source>
</evidence>
<dbReference type="InterPro" id="IPR011489">
    <property type="entry name" value="EMI_domain"/>
</dbReference>
<organism evidence="11 12">
    <name type="scientific">Hemiprocne comata</name>
    <dbReference type="NCBI Taxonomy" id="243314"/>
    <lineage>
        <taxon>Eukaryota</taxon>
        <taxon>Metazoa</taxon>
        <taxon>Chordata</taxon>
        <taxon>Craniata</taxon>
        <taxon>Vertebrata</taxon>
        <taxon>Euteleostomi</taxon>
        <taxon>Archelosauria</taxon>
        <taxon>Archosauria</taxon>
        <taxon>Dinosauria</taxon>
        <taxon>Saurischia</taxon>
        <taxon>Theropoda</taxon>
        <taxon>Coelurosauria</taxon>
        <taxon>Aves</taxon>
        <taxon>Neognathae</taxon>
        <taxon>Neoaves</taxon>
        <taxon>Strisores</taxon>
        <taxon>Apodiformes</taxon>
        <taxon>Apodidae</taxon>
        <taxon>Hemiprocninae</taxon>
        <taxon>Hemiprocne</taxon>
    </lineage>
</organism>
<dbReference type="Proteomes" id="UP000518305">
    <property type="component" value="Unassembled WGS sequence"/>
</dbReference>
<keyword evidence="3 8" id="KW-0732">Signal</keyword>
<feature type="signal peptide" evidence="8">
    <location>
        <begin position="1"/>
        <end position="15"/>
    </location>
</feature>
<dbReference type="Pfam" id="PF00386">
    <property type="entry name" value="C1q"/>
    <property type="match status" value="1"/>
</dbReference>
<evidence type="ECO:0000256" key="1">
    <source>
        <dbReference type="ARBA" id="ARBA00004613"/>
    </source>
</evidence>
<dbReference type="PROSITE" id="PS50871">
    <property type="entry name" value="C1Q"/>
    <property type="match status" value="1"/>
</dbReference>
<dbReference type="SMART" id="SM00110">
    <property type="entry name" value="C1Q"/>
    <property type="match status" value="1"/>
</dbReference>
<feature type="non-terminal residue" evidence="11">
    <location>
        <position position="1008"/>
    </location>
</feature>
<dbReference type="SUPFAM" id="SSF49842">
    <property type="entry name" value="TNF-like"/>
    <property type="match status" value="1"/>
</dbReference>
<keyword evidence="4 6" id="KW-0175">Coiled coil</keyword>
<keyword evidence="2" id="KW-0964">Secreted</keyword>
<dbReference type="EMBL" id="VWZJ01007295">
    <property type="protein sequence ID" value="NXG60948.1"/>
    <property type="molecule type" value="Genomic_DNA"/>
</dbReference>
<dbReference type="PANTHER" id="PTHR15427">
    <property type="entry name" value="EMILIN ELASTIN MICROFIBRIL INTERFACE-LOCATED PROTEIN ELASTIN MICROFIBRIL INTERFACER"/>
    <property type="match status" value="1"/>
</dbReference>
<dbReference type="InterPro" id="IPR050392">
    <property type="entry name" value="Collagen/C1q_domain"/>
</dbReference>
<dbReference type="Pfam" id="PF07546">
    <property type="entry name" value="EMI"/>
    <property type="match status" value="1"/>
</dbReference>
<feature type="non-terminal residue" evidence="11">
    <location>
        <position position="1"/>
    </location>
</feature>
<comment type="subcellular location">
    <subcellularLocation>
        <location evidence="1">Secreted</location>
    </subcellularLocation>
</comment>
<sequence length="1008" mass="116288">MLVKLLLICNTIGLAKLVKHSDHHGYHDGSVRSSKPQIYETSAYPQRTPLSHKEEGYWDAEGLRENTQDYPSSVISSHQEEDFETASPQSRNGNWCSFMQSRLVTYIEACMKEKYIVNSQQPCLNGAPDCQKIMYRTALKPVYQVKQKVLKSLQWKCCPGFIGKDCELQDPNFILVPRNQTEGWEEEFSNHMSTPVDSRAMLEVIQNHEALLDDLQSDIHQAVSNLGDLQRIFENNGTSMVLEVNQSNSDLQERLLQQVLFPHVENFLRKHFNPMWASFNRSLQNLSNIVRNLSHDVEANKKSIERFQESTVPKKEFQELGTKFESKVQENVVKVDQVKREIENQLQMQQASTHYHLSTIKADTDTKLKKFHKIQQSQFLALNNSIVNMQREQNNLENQFESLKKNLTELSSHLGPKDENTQLTIRQINDILAGHAKQLKELYMESDVAFQNIAVLERWFKELKKNISKYKPEDLTITLMERSLIMEENKEAMERQISELNYTLSNLRENYSDLLRYMEECNCQRISPNTGVLEEDLKNISHSLEGTGSNFKDMKHLESVFRDLLRNEIEELSSALPSIHQSLNLRQEENRELQSQVMAFSEDIDFLKKKDEEIHQHIKYLNSSFGSLLKDAMRHEAALEAVLGEEFMEVLFEEDPSILITSVSQLQESLRHISDKVQEQNVTLESLIRRFQQNNHYAHTSPKHPKEETQTSSTLYEVSSQRSIVEHMEPNYEAAKDDASDSSAYNDIMTLKNDIKHLSLAIKRHESRNDMNLCCNHTIGNVIEPLNISVELLSADLATIRQKLEEHMLIFKKLFGSNEELVASNTSLDVTKIQSMLTRKERKHQRGQDKQRDKKKPEKHRENTQISGRNTVQTELLQKDSSVAFYMGFSEGRDKEKTLRFNETYLNYGNGYFPEHGYFKAPHKGVYLFVISVEFSSGPALGQLSFSRGYKRTLSSSQRKTPNGNTMTTFAMAEMEKGEKVYFELLQGSVVKRSPPGTTMGGFLIFKT</sequence>
<evidence type="ECO:0000256" key="6">
    <source>
        <dbReference type="SAM" id="Coils"/>
    </source>
</evidence>
<feature type="chain" id="PRO_5029452450" evidence="8">
    <location>
        <begin position="16"/>
        <end position="1008"/>
    </location>
</feature>
<dbReference type="GO" id="GO:0005576">
    <property type="term" value="C:extracellular region"/>
    <property type="evidence" value="ECO:0007669"/>
    <property type="project" value="UniProtKB-SubCell"/>
</dbReference>
<dbReference type="OrthoDB" id="8963519at2759"/>
<evidence type="ECO:0000256" key="2">
    <source>
        <dbReference type="ARBA" id="ARBA00022525"/>
    </source>
</evidence>
<reference evidence="11 12" key="1">
    <citation type="submission" date="2019-09" db="EMBL/GenBank/DDBJ databases">
        <title>Bird 10,000 Genomes (B10K) Project - Family phase.</title>
        <authorList>
            <person name="Zhang G."/>
        </authorList>
    </citation>
    <scope>NUCLEOTIDE SEQUENCE [LARGE SCALE GENOMIC DNA]</scope>
    <source>
        <strain evidence="11">B10K-DU-001-23</strain>
        <tissue evidence="11">Muscle</tissue>
    </source>
</reference>
<feature type="coiled-coil region" evidence="6">
    <location>
        <begin position="379"/>
        <end position="413"/>
    </location>
</feature>
<evidence type="ECO:0000256" key="5">
    <source>
        <dbReference type="ARBA" id="ARBA00023157"/>
    </source>
</evidence>
<dbReference type="AlphaFoldDB" id="A0A7K9D8S3"/>
<feature type="domain" description="EMI" evidence="10">
    <location>
        <begin position="92"/>
        <end position="168"/>
    </location>
</feature>
<accession>A0A7K9D8S3</accession>